<evidence type="ECO:0000256" key="1">
    <source>
        <dbReference type="SAM" id="MobiDB-lite"/>
    </source>
</evidence>
<keyword evidence="2" id="KW-1133">Transmembrane helix</keyword>
<comment type="caution">
    <text evidence="3">The sequence shown here is derived from an EMBL/GenBank/DDBJ whole genome shotgun (WGS) entry which is preliminary data.</text>
</comment>
<evidence type="ECO:0008006" key="5">
    <source>
        <dbReference type="Google" id="ProtNLM"/>
    </source>
</evidence>
<reference evidence="3 4" key="1">
    <citation type="submission" date="2021-03" db="EMBL/GenBank/DDBJ databases">
        <title>Sequencing the genomes of 1000 actinobacteria strains.</title>
        <authorList>
            <person name="Klenk H.-P."/>
        </authorList>
    </citation>
    <scope>NUCLEOTIDE SEQUENCE [LARGE SCALE GENOMIC DNA]</scope>
    <source>
        <strain evidence="3 4">DSM 14564</strain>
    </source>
</reference>
<feature type="compositionally biased region" description="Basic and acidic residues" evidence="1">
    <location>
        <begin position="10"/>
        <end position="23"/>
    </location>
</feature>
<proteinExistence type="predicted"/>
<dbReference type="EMBL" id="JAGIOC010000001">
    <property type="protein sequence ID" value="MBP2407164.1"/>
    <property type="molecule type" value="Genomic_DNA"/>
</dbReference>
<dbReference type="Proteomes" id="UP000698222">
    <property type="component" value="Unassembled WGS sequence"/>
</dbReference>
<evidence type="ECO:0000256" key="2">
    <source>
        <dbReference type="SAM" id="Phobius"/>
    </source>
</evidence>
<protein>
    <recommendedName>
        <fullName evidence="5">DUF308 domain-containing protein</fullName>
    </recommendedName>
</protein>
<feature type="transmembrane region" description="Helical" evidence="2">
    <location>
        <begin position="126"/>
        <end position="145"/>
    </location>
</feature>
<gene>
    <name evidence="3" type="ORF">JOF44_000067</name>
</gene>
<keyword evidence="2" id="KW-0472">Membrane</keyword>
<feature type="transmembrane region" description="Helical" evidence="2">
    <location>
        <begin position="151"/>
        <end position="169"/>
    </location>
</feature>
<evidence type="ECO:0000313" key="4">
    <source>
        <dbReference type="Proteomes" id="UP000698222"/>
    </source>
</evidence>
<accession>A0ABS4YEK3</accession>
<organism evidence="3 4">
    <name type="scientific">Brachybacterium fresconis</name>
    <dbReference type="NCBI Taxonomy" id="173363"/>
    <lineage>
        <taxon>Bacteria</taxon>
        <taxon>Bacillati</taxon>
        <taxon>Actinomycetota</taxon>
        <taxon>Actinomycetes</taxon>
        <taxon>Micrococcales</taxon>
        <taxon>Dermabacteraceae</taxon>
        <taxon>Brachybacterium</taxon>
    </lineage>
</organism>
<keyword evidence="2" id="KW-0812">Transmembrane</keyword>
<feature type="region of interest" description="Disordered" evidence="1">
    <location>
        <begin position="1"/>
        <end position="121"/>
    </location>
</feature>
<name>A0ABS4YEK3_9MICO</name>
<keyword evidence="4" id="KW-1185">Reference proteome</keyword>
<evidence type="ECO:0000313" key="3">
    <source>
        <dbReference type="EMBL" id="MBP2407164.1"/>
    </source>
</evidence>
<dbReference type="RefSeq" id="WP_209885957.1">
    <property type="nucleotide sequence ID" value="NZ_BAAAJV010000026.1"/>
</dbReference>
<feature type="compositionally biased region" description="Acidic residues" evidence="1">
    <location>
        <begin position="101"/>
        <end position="115"/>
    </location>
</feature>
<sequence length="184" mass="18897">MTPERSGAPDPRDVDAEFARMLEDEGMTLGPGDAPREPAAPQTPEDGRAPFADDDLRSPSADSPPEPPSAESRARSRAAHPAAGPRDGIDGLRGAAGPRELDDDEVLYGDFEPPDPDLPQPSSGTLWSWTALIGGFLLLVAASVTTALPSALGWVGALAAVGGVISLLLRVPGSRDGDGNGAEV</sequence>